<dbReference type="GO" id="GO:0046872">
    <property type="term" value="F:metal ion binding"/>
    <property type="evidence" value="ECO:0007669"/>
    <property type="project" value="UniProtKB-KW"/>
</dbReference>
<proteinExistence type="inferred from homology"/>
<dbReference type="InterPro" id="IPR006483">
    <property type="entry name" value="CRISPR-assoc_Cas3_HD"/>
</dbReference>
<keyword evidence="8" id="KW-0067">ATP-binding</keyword>
<comment type="similarity">
    <text evidence="2">In the central section; belongs to the CRISPR-associated helicase Cas3 family.</text>
</comment>
<keyword evidence="3" id="KW-0540">Nuclease</keyword>
<comment type="caution">
    <text evidence="12">The sequence shown here is derived from an EMBL/GenBank/DDBJ whole genome shotgun (WGS) entry which is preliminary data.</text>
</comment>
<keyword evidence="4" id="KW-0479">Metal-binding</keyword>
<reference evidence="12" key="1">
    <citation type="submission" date="2023-05" db="EMBL/GenBank/DDBJ databases">
        <title>Colonisation of extended spectrum b-lactamase- and carbapenemase-producing bacteria on hospital surfaces from low- and middle-income countries.</title>
        <authorList>
            <person name="Nieto-Rosado M."/>
            <person name="Sands K."/>
            <person name="Iregbu K."/>
            <person name="Zahra R."/>
            <person name="Mazarati J.B."/>
            <person name="Mehtar S."/>
            <person name="Barnards-Group B."/>
            <person name="Walsh T.R."/>
        </authorList>
    </citation>
    <scope>NUCLEOTIDE SEQUENCE</scope>
    <source>
        <strain evidence="12">PP-E493</strain>
    </source>
</reference>
<dbReference type="RefSeq" id="WP_317519894.1">
    <property type="nucleotide sequence ID" value="NZ_JASGOQ010000001.1"/>
</dbReference>
<comment type="similarity">
    <text evidence="1">In the N-terminal section; belongs to the CRISPR-associated nuclease Cas3-HD family.</text>
</comment>
<dbReference type="GO" id="GO:0005524">
    <property type="term" value="F:ATP binding"/>
    <property type="evidence" value="ECO:0007669"/>
    <property type="project" value="UniProtKB-KW"/>
</dbReference>
<dbReference type="Pfam" id="PF18019">
    <property type="entry name" value="Cas3_HD"/>
    <property type="match status" value="1"/>
</dbReference>
<name>A0AAE4Q001_9GAMM</name>
<protein>
    <submittedName>
        <fullName evidence="12">CRISPR-associated helicase Cas3</fullName>
    </submittedName>
</protein>
<dbReference type="Pfam" id="PF22590">
    <property type="entry name" value="Cas3-like_C_2"/>
    <property type="match status" value="1"/>
</dbReference>
<evidence type="ECO:0000256" key="5">
    <source>
        <dbReference type="ARBA" id="ARBA00022741"/>
    </source>
</evidence>
<evidence type="ECO:0000256" key="2">
    <source>
        <dbReference type="ARBA" id="ARBA00009046"/>
    </source>
</evidence>
<organism evidence="12 13">
    <name type="scientific">Shewanella xiamenensis</name>
    <dbReference type="NCBI Taxonomy" id="332186"/>
    <lineage>
        <taxon>Bacteria</taxon>
        <taxon>Pseudomonadati</taxon>
        <taxon>Pseudomonadota</taxon>
        <taxon>Gammaproteobacteria</taxon>
        <taxon>Alteromonadales</taxon>
        <taxon>Shewanellaceae</taxon>
        <taxon>Shewanella</taxon>
    </lineage>
</organism>
<dbReference type="PANTHER" id="PTHR47963">
    <property type="entry name" value="DEAD-BOX ATP-DEPENDENT RNA HELICASE 47, MITOCHONDRIAL"/>
    <property type="match status" value="1"/>
</dbReference>
<evidence type="ECO:0000259" key="10">
    <source>
        <dbReference type="PROSITE" id="PS51192"/>
    </source>
</evidence>
<keyword evidence="5" id="KW-0547">Nucleotide-binding</keyword>
<evidence type="ECO:0000256" key="1">
    <source>
        <dbReference type="ARBA" id="ARBA00006847"/>
    </source>
</evidence>
<evidence type="ECO:0000313" key="12">
    <source>
        <dbReference type="EMBL" id="MDV5390944.1"/>
    </source>
</evidence>
<dbReference type="InterPro" id="IPR050547">
    <property type="entry name" value="DEAD_box_RNA_helicases"/>
</dbReference>
<accession>A0AAE4Q001</accession>
<dbReference type="InterPro" id="IPR014001">
    <property type="entry name" value="Helicase_ATP-bd"/>
</dbReference>
<dbReference type="GO" id="GO:0003724">
    <property type="term" value="F:RNA helicase activity"/>
    <property type="evidence" value="ECO:0007669"/>
    <property type="project" value="TreeGrafter"/>
</dbReference>
<evidence type="ECO:0000256" key="6">
    <source>
        <dbReference type="ARBA" id="ARBA00022801"/>
    </source>
</evidence>
<dbReference type="GO" id="GO:0016787">
    <property type="term" value="F:hydrolase activity"/>
    <property type="evidence" value="ECO:0007669"/>
    <property type="project" value="UniProtKB-KW"/>
</dbReference>
<evidence type="ECO:0000256" key="9">
    <source>
        <dbReference type="ARBA" id="ARBA00023118"/>
    </source>
</evidence>
<dbReference type="GO" id="GO:0003677">
    <property type="term" value="F:DNA binding"/>
    <property type="evidence" value="ECO:0007669"/>
    <property type="project" value="InterPro"/>
</dbReference>
<dbReference type="NCBIfam" id="TIGR01596">
    <property type="entry name" value="cas3_HD"/>
    <property type="match status" value="1"/>
</dbReference>
<dbReference type="NCBIfam" id="TIGR01587">
    <property type="entry name" value="cas3_core"/>
    <property type="match status" value="1"/>
</dbReference>
<dbReference type="InterPro" id="IPR006474">
    <property type="entry name" value="Helicase_Cas3_CRISPR-ass_core"/>
</dbReference>
<dbReference type="InterPro" id="IPR027417">
    <property type="entry name" value="P-loop_NTPase"/>
</dbReference>
<dbReference type="Gene3D" id="1.10.3210.30">
    <property type="match status" value="1"/>
</dbReference>
<keyword evidence="7" id="KW-0347">Helicase</keyword>
<dbReference type="PROSITE" id="PS51643">
    <property type="entry name" value="HD_CAS3"/>
    <property type="match status" value="1"/>
</dbReference>
<dbReference type="GO" id="GO:0051607">
    <property type="term" value="P:defense response to virus"/>
    <property type="evidence" value="ECO:0007669"/>
    <property type="project" value="UniProtKB-KW"/>
</dbReference>
<dbReference type="Proteomes" id="UP001187859">
    <property type="component" value="Unassembled WGS sequence"/>
</dbReference>
<dbReference type="GO" id="GO:0004518">
    <property type="term" value="F:nuclease activity"/>
    <property type="evidence" value="ECO:0007669"/>
    <property type="project" value="UniProtKB-KW"/>
</dbReference>
<dbReference type="PROSITE" id="PS51192">
    <property type="entry name" value="HELICASE_ATP_BIND_1"/>
    <property type="match status" value="1"/>
</dbReference>
<dbReference type="AlphaFoldDB" id="A0AAE4Q001"/>
<dbReference type="InterPro" id="IPR006935">
    <property type="entry name" value="Helicase/UvrB_N"/>
</dbReference>
<evidence type="ECO:0000256" key="4">
    <source>
        <dbReference type="ARBA" id="ARBA00022723"/>
    </source>
</evidence>
<evidence type="ECO:0000256" key="7">
    <source>
        <dbReference type="ARBA" id="ARBA00022806"/>
    </source>
</evidence>
<evidence type="ECO:0000313" key="13">
    <source>
        <dbReference type="Proteomes" id="UP001187859"/>
    </source>
</evidence>
<dbReference type="InterPro" id="IPR001650">
    <property type="entry name" value="Helicase_C-like"/>
</dbReference>
<feature type="domain" description="HD Cas3-type" evidence="11">
    <location>
        <begin position="21"/>
        <end position="231"/>
    </location>
</feature>
<sequence>MGNKQSFFSYWGKANKDLHLAGADYHLLPYHCLDVAAVGQYLLDENRALTKDLAVFLELTPKQVQRSLVFFLVFHDLGKFASSFQQLYTSDDKRLLKVERCNQYDGKSFRHDRMGLYLWNEIEALVFNELFSISELNKRNREHVEIRKTLMVIMDCMLGHHGQPINKQDPAAIKAFTEPTNRAAVEAFFHDVVGFLRPDLPFEKFSSKEWRTKLEQVSWQIAGLAVLADWIGSDSHFFTYRTEHISLKDYWSQAQKNAETALAATDLNKAPIIKPFQSIEAHYGYAPTPLQRWAETVDINDQPQLFILEDVTGAGKTEAALALTHRLMEAGAAEGFYFGLPTMATSNAMFARVAKHYLQMLKNDGKTLPSIVLAHGAREMNDLFRDAIFASGSADINYHHTDDTATAQCNQWIADSKKKALLAPVGVGTIDQALLAVLPRRHQSLRLLGLNRKVLIFDEVHAADEFMFELLESLLALHLHQGGSAILLTATLSLKQRQRLVNVWLNAGQLPSFTLQQQAFPLATKVTLHQQQSVLEQPLACRADVTREVVIATLNTVAACIDTILTAVAQGLCVVWVRNTVDDALAAFYCLQEQLGHPDDCLLFHSRFVLADRKIIENKVLHIFGKQGDHAIRKGKVLVATQVFQESLDADADLMISDICPIDDLIQRAGRLHRHTRDSQGRYQPNIQDTRSPATLYIHAPEFTDMPASDWLSQDFLNTQYVYRSPGRLWLGLRELLSLGAIRMPSQARQLIEAVYSDNAYQNIPETLISQENQKIGDERSKAAKAKSQILQFEYGYADESASGWYEDNSDISTRYSDIETVEVLLLKQDEAGQLSPWVQDDKFAVPLSTVKMSKNKYADKLQPIPASFANAINKLEQKYKQIKYLQLWLPELEERYTYHSTTGFCQVQKQEVL</sequence>
<dbReference type="InterPro" id="IPR054712">
    <property type="entry name" value="Cas3-like_dom"/>
</dbReference>
<evidence type="ECO:0000256" key="8">
    <source>
        <dbReference type="ARBA" id="ARBA00022840"/>
    </source>
</evidence>
<keyword evidence="6" id="KW-0378">Hydrolase</keyword>
<gene>
    <name evidence="12" type="primary">cas3</name>
    <name evidence="12" type="ORF">QM089_11945</name>
</gene>
<dbReference type="PANTHER" id="PTHR47963:SF9">
    <property type="entry name" value="CRISPR-ASSOCIATED ENDONUCLEASE_HELICASE CAS3"/>
    <property type="match status" value="1"/>
</dbReference>
<dbReference type="EMBL" id="JASGOQ010000001">
    <property type="protein sequence ID" value="MDV5390944.1"/>
    <property type="molecule type" value="Genomic_DNA"/>
</dbReference>
<dbReference type="GO" id="GO:0003723">
    <property type="term" value="F:RNA binding"/>
    <property type="evidence" value="ECO:0007669"/>
    <property type="project" value="TreeGrafter"/>
</dbReference>
<evidence type="ECO:0000256" key="3">
    <source>
        <dbReference type="ARBA" id="ARBA00022722"/>
    </source>
</evidence>
<evidence type="ECO:0000259" key="11">
    <source>
        <dbReference type="PROSITE" id="PS51643"/>
    </source>
</evidence>
<dbReference type="Gene3D" id="3.40.50.300">
    <property type="entry name" value="P-loop containing nucleotide triphosphate hydrolases"/>
    <property type="match status" value="2"/>
</dbReference>
<keyword evidence="9" id="KW-0051">Antiviral defense</keyword>
<dbReference type="InterPro" id="IPR038257">
    <property type="entry name" value="CRISPR-assoc_Cas3_HD_sf"/>
</dbReference>
<dbReference type="Pfam" id="PF04851">
    <property type="entry name" value="ResIII"/>
    <property type="match status" value="1"/>
</dbReference>
<dbReference type="SUPFAM" id="SSF52540">
    <property type="entry name" value="P-loop containing nucleoside triphosphate hydrolases"/>
    <property type="match status" value="1"/>
</dbReference>
<dbReference type="SMART" id="SM00490">
    <property type="entry name" value="HELICc"/>
    <property type="match status" value="1"/>
</dbReference>
<dbReference type="CDD" id="cd09641">
    <property type="entry name" value="Cas3''_I"/>
    <property type="match status" value="1"/>
</dbReference>
<feature type="domain" description="Helicase ATP-binding" evidence="10">
    <location>
        <begin position="297"/>
        <end position="510"/>
    </location>
</feature>